<dbReference type="GO" id="GO:0032934">
    <property type="term" value="F:sterol binding"/>
    <property type="evidence" value="ECO:0007669"/>
    <property type="project" value="InterPro"/>
</dbReference>
<evidence type="ECO:0000256" key="3">
    <source>
        <dbReference type="ARBA" id="ARBA00022525"/>
    </source>
</evidence>
<protein>
    <submittedName>
        <fullName evidence="6">Protein NPC2</fullName>
    </submittedName>
</protein>
<evidence type="ECO:0000256" key="2">
    <source>
        <dbReference type="ARBA" id="ARBA00006370"/>
    </source>
</evidence>
<dbReference type="GO" id="GO:0005576">
    <property type="term" value="C:extracellular region"/>
    <property type="evidence" value="ECO:0007669"/>
    <property type="project" value="UniProtKB-SubCell"/>
</dbReference>
<feature type="chain" id="PRO_5026321602" evidence="4">
    <location>
        <begin position="25"/>
        <end position="168"/>
    </location>
</feature>
<keyword evidence="3" id="KW-0964">Secreted</keyword>
<dbReference type="Pfam" id="PF02221">
    <property type="entry name" value="E1_DerP2_DerF2"/>
    <property type="match status" value="1"/>
</dbReference>
<evidence type="ECO:0000313" key="6">
    <source>
        <dbReference type="EMBL" id="MDE48285.1"/>
    </source>
</evidence>
<dbReference type="PANTHER" id="PTHR11306:SF68">
    <property type="entry name" value="NPC INTRACELLULAR CHOLESTEROL TRANSPORTER 2"/>
    <property type="match status" value="1"/>
</dbReference>
<dbReference type="FunFam" id="2.60.40.770:FF:000001">
    <property type="entry name" value="NPC intracellular cholesterol transporter 2"/>
    <property type="match status" value="1"/>
</dbReference>
<gene>
    <name evidence="6" type="primary">Npc2a</name>
    <name evidence="6" type="ORF">g.20860</name>
</gene>
<dbReference type="InterPro" id="IPR014756">
    <property type="entry name" value="Ig_E-set"/>
</dbReference>
<dbReference type="SMART" id="SM00737">
    <property type="entry name" value="ML"/>
    <property type="match status" value="1"/>
</dbReference>
<sequence>MNKTIFLLACLYVCLTSSWSLVQATKYSVCEQDKLIGEVSNVVISDCETLQDACPFLRGFNKSIELDFKPKQKIDVVKIKVAGKLKTLPVPFHINPDNACGNYGFDCPLEPNKTYKLKMTMPILRTYPKISVDVIMRLLDGQENVIACVEMPVKIQEPEKPTVAAPAA</sequence>
<dbReference type="AlphaFoldDB" id="A0A6G1SCR6"/>
<proteinExistence type="inferred from homology"/>
<accession>A0A6G1SCR6</accession>
<dbReference type="EMBL" id="GGYP01003514">
    <property type="protein sequence ID" value="MDE48285.1"/>
    <property type="molecule type" value="Transcribed_RNA"/>
</dbReference>
<organism evidence="6">
    <name type="scientific">Aceria tosichella</name>
    <name type="common">wheat curl mite</name>
    <dbReference type="NCBI Taxonomy" id="561515"/>
    <lineage>
        <taxon>Eukaryota</taxon>
        <taxon>Metazoa</taxon>
        <taxon>Ecdysozoa</taxon>
        <taxon>Arthropoda</taxon>
        <taxon>Chelicerata</taxon>
        <taxon>Arachnida</taxon>
        <taxon>Acari</taxon>
        <taxon>Acariformes</taxon>
        <taxon>Trombidiformes</taxon>
        <taxon>Prostigmata</taxon>
        <taxon>Eupodina</taxon>
        <taxon>Eriophyoidea</taxon>
        <taxon>Eriophyidae</taxon>
        <taxon>Eriophyinae</taxon>
        <taxon>Aceriini</taxon>
        <taxon>Aceria</taxon>
    </lineage>
</organism>
<dbReference type="PANTHER" id="PTHR11306">
    <property type="entry name" value="NIEMANN PICK TYPE C2 PROTEIN NPC2-RELATED"/>
    <property type="match status" value="1"/>
</dbReference>
<keyword evidence="4" id="KW-0732">Signal</keyword>
<feature type="domain" description="MD-2-related lipid-recognition" evidence="5">
    <location>
        <begin position="27"/>
        <end position="153"/>
    </location>
</feature>
<evidence type="ECO:0000259" key="5">
    <source>
        <dbReference type="SMART" id="SM00737"/>
    </source>
</evidence>
<evidence type="ECO:0000256" key="4">
    <source>
        <dbReference type="SAM" id="SignalP"/>
    </source>
</evidence>
<dbReference type="GO" id="GO:0015918">
    <property type="term" value="P:sterol transport"/>
    <property type="evidence" value="ECO:0007669"/>
    <property type="project" value="InterPro"/>
</dbReference>
<dbReference type="InterPro" id="IPR003172">
    <property type="entry name" value="ML_dom"/>
</dbReference>
<feature type="signal peptide" evidence="4">
    <location>
        <begin position="1"/>
        <end position="24"/>
    </location>
</feature>
<dbReference type="SUPFAM" id="SSF81296">
    <property type="entry name" value="E set domains"/>
    <property type="match status" value="1"/>
</dbReference>
<name>A0A6G1SCR6_9ACAR</name>
<dbReference type="Gene3D" id="2.60.40.770">
    <property type="match status" value="1"/>
</dbReference>
<reference evidence="6" key="1">
    <citation type="submission" date="2018-10" db="EMBL/GenBank/DDBJ databases">
        <title>Transcriptome assembly of Aceria tosichella (Wheat curl mite) Type 2.</title>
        <authorList>
            <person name="Scully E.D."/>
            <person name="Geib S.M."/>
            <person name="Palmer N.A."/>
            <person name="Gupta A.K."/>
            <person name="Sarath G."/>
            <person name="Tatineni S."/>
        </authorList>
    </citation>
    <scope>NUCLEOTIDE SEQUENCE</scope>
    <source>
        <strain evidence="6">LincolnNE</strain>
    </source>
</reference>
<dbReference type="InterPro" id="IPR039670">
    <property type="entry name" value="NPC2-like"/>
</dbReference>
<comment type="subcellular location">
    <subcellularLocation>
        <location evidence="1">Secreted</location>
    </subcellularLocation>
</comment>
<comment type="similarity">
    <text evidence="2">Belongs to the NPC2 family.</text>
</comment>
<evidence type="ECO:0000256" key="1">
    <source>
        <dbReference type="ARBA" id="ARBA00004613"/>
    </source>
</evidence>